<feature type="transmembrane region" description="Helical" evidence="1">
    <location>
        <begin position="6"/>
        <end position="24"/>
    </location>
</feature>
<dbReference type="Proteomes" id="UP000005408">
    <property type="component" value="Unassembled WGS sequence"/>
</dbReference>
<dbReference type="EnsemblMetazoa" id="G18625.1">
    <property type="protein sequence ID" value="G18625.1:cds"/>
    <property type="gene ID" value="G18625"/>
</dbReference>
<proteinExistence type="predicted"/>
<dbReference type="RefSeq" id="XP_019926125.1">
    <property type="nucleotide sequence ID" value="XM_020070566.3"/>
</dbReference>
<dbReference type="AlphaFoldDB" id="A0A8W8JHJ7"/>
<keyword evidence="1" id="KW-0472">Membrane</keyword>
<keyword evidence="3" id="KW-1185">Reference proteome</keyword>
<keyword evidence="1" id="KW-0812">Transmembrane</keyword>
<dbReference type="GeneID" id="105336142"/>
<accession>A0A8W8JHJ7</accession>
<dbReference type="KEGG" id="crg:105336142"/>
<evidence type="ECO:0000313" key="3">
    <source>
        <dbReference type="Proteomes" id="UP000005408"/>
    </source>
</evidence>
<evidence type="ECO:0000256" key="1">
    <source>
        <dbReference type="SAM" id="Phobius"/>
    </source>
</evidence>
<dbReference type="OrthoDB" id="10380324at2759"/>
<reference evidence="2" key="1">
    <citation type="submission" date="2022-08" db="UniProtKB">
        <authorList>
            <consortium name="EnsemblMetazoa"/>
        </authorList>
    </citation>
    <scope>IDENTIFICATION</scope>
    <source>
        <strain evidence="2">05x7-T-G4-1.051#20</strain>
    </source>
</reference>
<keyword evidence="1" id="KW-1133">Transmembrane helix</keyword>
<organism evidence="2 3">
    <name type="scientific">Magallana gigas</name>
    <name type="common">Pacific oyster</name>
    <name type="synonym">Crassostrea gigas</name>
    <dbReference type="NCBI Taxonomy" id="29159"/>
    <lineage>
        <taxon>Eukaryota</taxon>
        <taxon>Metazoa</taxon>
        <taxon>Spiralia</taxon>
        <taxon>Lophotrochozoa</taxon>
        <taxon>Mollusca</taxon>
        <taxon>Bivalvia</taxon>
        <taxon>Autobranchia</taxon>
        <taxon>Pteriomorphia</taxon>
        <taxon>Ostreida</taxon>
        <taxon>Ostreoidea</taxon>
        <taxon>Ostreidae</taxon>
        <taxon>Magallana</taxon>
    </lineage>
</organism>
<name>A0A8W8JHJ7_MAGGI</name>
<protein>
    <submittedName>
        <fullName evidence="2">Uncharacterized protein</fullName>
    </submittedName>
</protein>
<sequence length="136" mass="15846">MHPQRFFTILFSFIGTGVCIFIQIDNCNTSKSYVNHSLPDRPDFYRSIHLQKAHLVGESLGTVVFCMIHEIYTHLKYIEEKLQDPMEDILCSRPCKRDGFQEKSRKKSAILPPKRWSHSQASAILGLLLDKFVEYR</sequence>
<evidence type="ECO:0000313" key="2">
    <source>
        <dbReference type="EnsemblMetazoa" id="G18625.1:cds"/>
    </source>
</evidence>